<dbReference type="Gene3D" id="2.70.70.10">
    <property type="entry name" value="Glucose Permease (Domain IIA)"/>
    <property type="match status" value="1"/>
</dbReference>
<dbReference type="AlphaFoldDB" id="A0A1G9A5X9"/>
<dbReference type="CDD" id="cd12797">
    <property type="entry name" value="M23_peptidase"/>
    <property type="match status" value="1"/>
</dbReference>
<dbReference type="STRING" id="393762.SAMN05660472_01048"/>
<dbReference type="RefSeq" id="WP_090551230.1">
    <property type="nucleotide sequence ID" value="NZ_FNFP01000001.1"/>
</dbReference>
<dbReference type="SUPFAM" id="SSF51261">
    <property type="entry name" value="Duplicated hybrid motif"/>
    <property type="match status" value="1"/>
</dbReference>
<dbReference type="InterPro" id="IPR011055">
    <property type="entry name" value="Dup_hybrid_motif"/>
</dbReference>
<dbReference type="FunFam" id="2.70.70.10:FF:000006">
    <property type="entry name" value="M23 family peptidase"/>
    <property type="match status" value="1"/>
</dbReference>
<name>A0A1G9A5X9_9FIRM</name>
<dbReference type="Pfam" id="PF01551">
    <property type="entry name" value="Peptidase_M23"/>
    <property type="match status" value="1"/>
</dbReference>
<gene>
    <name evidence="3" type="ORF">SAMN05660472_01048</name>
</gene>
<keyword evidence="1" id="KW-0812">Transmembrane</keyword>
<accession>A0A1G9A5X9</accession>
<dbReference type="InterPro" id="IPR016047">
    <property type="entry name" value="M23ase_b-sheet_dom"/>
</dbReference>
<feature type="domain" description="M23ase beta-sheet core" evidence="2">
    <location>
        <begin position="208"/>
        <end position="302"/>
    </location>
</feature>
<feature type="transmembrane region" description="Helical" evidence="1">
    <location>
        <begin position="35"/>
        <end position="58"/>
    </location>
</feature>
<dbReference type="OrthoDB" id="9809488at2"/>
<dbReference type="EMBL" id="FNFP01000001">
    <property type="protein sequence ID" value="SDK21840.1"/>
    <property type="molecule type" value="Genomic_DNA"/>
</dbReference>
<keyword evidence="1" id="KW-1133">Transmembrane helix</keyword>
<evidence type="ECO:0000256" key="1">
    <source>
        <dbReference type="SAM" id="Phobius"/>
    </source>
</evidence>
<dbReference type="GO" id="GO:0004222">
    <property type="term" value="F:metalloendopeptidase activity"/>
    <property type="evidence" value="ECO:0007669"/>
    <property type="project" value="TreeGrafter"/>
</dbReference>
<keyword evidence="4" id="KW-1185">Reference proteome</keyword>
<evidence type="ECO:0000259" key="2">
    <source>
        <dbReference type="Pfam" id="PF01551"/>
    </source>
</evidence>
<dbReference type="Proteomes" id="UP000198718">
    <property type="component" value="Unassembled WGS sequence"/>
</dbReference>
<dbReference type="PANTHER" id="PTHR21666">
    <property type="entry name" value="PEPTIDASE-RELATED"/>
    <property type="match status" value="1"/>
</dbReference>
<dbReference type="PANTHER" id="PTHR21666:SF270">
    <property type="entry name" value="MUREIN HYDROLASE ACTIVATOR ENVC"/>
    <property type="match status" value="1"/>
</dbReference>
<protein>
    <submittedName>
        <fullName evidence="3">Peptidase family M23</fullName>
    </submittedName>
</protein>
<organism evidence="3 4">
    <name type="scientific">Natronincola ferrireducens</name>
    <dbReference type="NCBI Taxonomy" id="393762"/>
    <lineage>
        <taxon>Bacteria</taxon>
        <taxon>Bacillati</taxon>
        <taxon>Bacillota</taxon>
        <taxon>Clostridia</taxon>
        <taxon>Peptostreptococcales</taxon>
        <taxon>Natronincolaceae</taxon>
        <taxon>Natronincola</taxon>
    </lineage>
</organism>
<keyword evidence="1" id="KW-0472">Membrane</keyword>
<proteinExistence type="predicted"/>
<evidence type="ECO:0000313" key="4">
    <source>
        <dbReference type="Proteomes" id="UP000198718"/>
    </source>
</evidence>
<sequence>MEKLRHLAKPKKKRLTFMIIPNSTGKIVEFTIPSWIPIFLLISFTLSIVSTVVTSGTLHHTTLQLHTAEDSLSLLQGENKRQAEEITALTLRSAEIENQLLGLNDLKIHVLDMVGLDNKGTLINNEESFFMATRSLQTLPLSMDDYETSMTYLEALIEEQKETMSKLIVDVEKQLDYLDALPNLIPAAGRITSPFGYRISPINRRREFHRGIDIANQTNTNIVAAGSGVVTYSGYNGSYGRMIIIAHGNGYTTVYAHNRENLVEVGQRVNKGDVIAKMGSTGRSTGPHVHFEIRLHGNPIDPKDLLED</sequence>
<reference evidence="3 4" key="1">
    <citation type="submission" date="2016-10" db="EMBL/GenBank/DDBJ databases">
        <authorList>
            <person name="de Groot N.N."/>
        </authorList>
    </citation>
    <scope>NUCLEOTIDE SEQUENCE [LARGE SCALE GENOMIC DNA]</scope>
    <source>
        <strain evidence="3 4">DSM 18346</strain>
    </source>
</reference>
<dbReference type="InterPro" id="IPR050570">
    <property type="entry name" value="Cell_wall_metabolism_enzyme"/>
</dbReference>
<evidence type="ECO:0000313" key="3">
    <source>
        <dbReference type="EMBL" id="SDK21840.1"/>
    </source>
</evidence>